<dbReference type="PROSITE" id="PS51257">
    <property type="entry name" value="PROKAR_LIPOPROTEIN"/>
    <property type="match status" value="1"/>
</dbReference>
<sequence>MKTRIIHTDRIKQFLHAFLFCFFIFITACMMSGCAKCPPITFSSVLDIQADESGTRTMSVTANKRTLQKLFHNSNFSFQSFITANCPKGLEWNYVDTASAYELTFVLSFNSLDEYQEKIDALTGIEQFSSISRPQVGVKTGFTLSEPDDVMAVFAWFTDALKERTGLSDSKLLSYLSQQENELIYNGRSYKSQNNALVCNAEKILDAKRIDILTSLSLDKWNRTIYIIFPDELRDNASNVKSYLDAIVPDGIEAVWNNDTTWQLTFSAESFKELCVQTSQLFQSSSQSLASESIIAENSMKIVHSYAEPFQFSFFVPDSGTARARYFYSTDTNAALAVYDNDHTLQKLPLARDGYDGYVCLFDDLVEGGCTYNYDAIFQYQPQQITVSTQIKSIQLLTRTITLSLGEVPKLHQKLITDTAKRDTYNFGTITAKTDDENHLTLFFTQTGTPSYLAKGFEAFFGGKESIDYCSHTMALFQPKHTYRFTESMDFSNFLVQPDATLITVMVQLPNGTSIISDSLESSLTTENNILDNVYSAKTTDNVLSLTMTLSQPNAVYYLCLLSLIIIVSAILFSIYKWLSHR</sequence>
<keyword evidence="1" id="KW-0472">Membrane</keyword>
<proteinExistence type="predicted"/>
<feature type="transmembrane region" description="Helical" evidence="1">
    <location>
        <begin position="14"/>
        <end position="33"/>
    </location>
</feature>
<organism evidence="2 3">
    <name type="scientific">Anthropogastromicrobium aceti</name>
    <dbReference type="NCBI Taxonomy" id="2981768"/>
    <lineage>
        <taxon>Bacteria</taxon>
        <taxon>Bacillati</taxon>
        <taxon>Bacillota</taxon>
        <taxon>Clostridia</taxon>
        <taxon>Lachnospirales</taxon>
        <taxon>Lachnospiraceae</taxon>
        <taxon>Anthropogastromicrobium</taxon>
    </lineage>
</organism>
<accession>A0AAE3JCN4</accession>
<protein>
    <submittedName>
        <fullName evidence="2">Uncharacterized protein</fullName>
    </submittedName>
</protein>
<keyword evidence="1" id="KW-1133">Transmembrane helix</keyword>
<dbReference type="Proteomes" id="UP001198200">
    <property type="component" value="Unassembled WGS sequence"/>
</dbReference>
<reference evidence="2 3" key="1">
    <citation type="submission" date="2021-10" db="EMBL/GenBank/DDBJ databases">
        <title>Anaerobic single-cell dispensing facilitates the cultivation of human gut bacteria.</title>
        <authorList>
            <person name="Afrizal A."/>
        </authorList>
    </citation>
    <scope>NUCLEOTIDE SEQUENCE [LARGE SCALE GENOMIC DNA]</scope>
    <source>
        <strain evidence="2 3">CLA-AA-H224</strain>
    </source>
</reference>
<comment type="caution">
    <text evidence="2">The sequence shown here is derived from an EMBL/GenBank/DDBJ whole genome shotgun (WGS) entry which is preliminary data.</text>
</comment>
<keyword evidence="1" id="KW-0812">Transmembrane</keyword>
<dbReference type="RefSeq" id="WP_308731975.1">
    <property type="nucleotide sequence ID" value="NZ_JAJEQN010000025.1"/>
</dbReference>
<name>A0AAE3JCN4_9FIRM</name>
<evidence type="ECO:0000313" key="3">
    <source>
        <dbReference type="Proteomes" id="UP001198200"/>
    </source>
</evidence>
<gene>
    <name evidence="2" type="ORF">LKD48_10315</name>
</gene>
<keyword evidence="3" id="KW-1185">Reference proteome</keyword>
<dbReference type="AlphaFoldDB" id="A0AAE3JCN4"/>
<dbReference type="EMBL" id="JAJEQN010000025">
    <property type="protein sequence ID" value="MCC2222024.1"/>
    <property type="molecule type" value="Genomic_DNA"/>
</dbReference>
<evidence type="ECO:0000256" key="1">
    <source>
        <dbReference type="SAM" id="Phobius"/>
    </source>
</evidence>
<feature type="transmembrane region" description="Helical" evidence="1">
    <location>
        <begin position="555"/>
        <end position="576"/>
    </location>
</feature>
<evidence type="ECO:0000313" key="2">
    <source>
        <dbReference type="EMBL" id="MCC2222024.1"/>
    </source>
</evidence>